<keyword evidence="4" id="KW-1185">Reference proteome</keyword>
<accession>A0A0N0GZ82</accession>
<evidence type="ECO:0000256" key="2">
    <source>
        <dbReference type="SAM" id="SignalP"/>
    </source>
</evidence>
<evidence type="ECO:0000313" key="4">
    <source>
        <dbReference type="Proteomes" id="UP000037982"/>
    </source>
</evidence>
<dbReference type="RefSeq" id="WP_053924760.1">
    <property type="nucleotide sequence ID" value="NZ_LGKG01000138.1"/>
</dbReference>
<evidence type="ECO:0008006" key="5">
    <source>
        <dbReference type="Google" id="ProtNLM"/>
    </source>
</evidence>
<sequence length="159" mass="16809">MFKPISRTALAFTACALTLTACTSPSAKRDAHPVATATKTSAPTSRPSPHCPPKNPKAAAPAAEKDGVRIAAPVRQKDTNGFLLGVDVPNCGKKPARYEVNVRLIGPRGYLAFLQVRTDTVQPGQTVSGVYTARDEGGTSIEEGDTPHVVIYNVITEKP</sequence>
<feature type="compositionally biased region" description="Polar residues" evidence="1">
    <location>
        <begin position="37"/>
        <end position="47"/>
    </location>
</feature>
<comment type="caution">
    <text evidence="3">The sequence shown here is derived from an EMBL/GenBank/DDBJ whole genome shotgun (WGS) entry which is preliminary data.</text>
</comment>
<organism evidence="3 4">
    <name type="scientific">Streptomyces chattanoogensis</name>
    <dbReference type="NCBI Taxonomy" id="66876"/>
    <lineage>
        <taxon>Bacteria</taxon>
        <taxon>Bacillati</taxon>
        <taxon>Actinomycetota</taxon>
        <taxon>Actinomycetes</taxon>
        <taxon>Kitasatosporales</taxon>
        <taxon>Streptomycetaceae</taxon>
        <taxon>Streptomyces</taxon>
    </lineage>
</organism>
<evidence type="ECO:0000256" key="1">
    <source>
        <dbReference type="SAM" id="MobiDB-lite"/>
    </source>
</evidence>
<feature type="region of interest" description="Disordered" evidence="1">
    <location>
        <begin position="28"/>
        <end position="66"/>
    </location>
</feature>
<reference evidence="4" key="1">
    <citation type="submission" date="2015-07" db="EMBL/GenBank/DDBJ databases">
        <authorList>
            <person name="Ju K.-S."/>
            <person name="Doroghazi J.R."/>
            <person name="Metcalf W.W."/>
        </authorList>
    </citation>
    <scope>NUCLEOTIDE SEQUENCE [LARGE SCALE GENOMIC DNA]</scope>
    <source>
        <strain evidence="4">NRRL ISP-5002</strain>
    </source>
</reference>
<feature type="chain" id="PRO_5005850073" description="Lipoprotein" evidence="2">
    <location>
        <begin position="28"/>
        <end position="159"/>
    </location>
</feature>
<protein>
    <recommendedName>
        <fullName evidence="5">Lipoprotein</fullName>
    </recommendedName>
</protein>
<keyword evidence="2" id="KW-0732">Signal</keyword>
<dbReference type="Proteomes" id="UP000037982">
    <property type="component" value="Unassembled WGS sequence"/>
</dbReference>
<name>A0A0N0GZ82_9ACTN</name>
<evidence type="ECO:0000313" key="3">
    <source>
        <dbReference type="EMBL" id="KPC62519.1"/>
    </source>
</evidence>
<dbReference type="PATRIC" id="fig|66876.3.peg.4057"/>
<dbReference type="EMBL" id="LGKG01000138">
    <property type="protein sequence ID" value="KPC62519.1"/>
    <property type="molecule type" value="Genomic_DNA"/>
</dbReference>
<gene>
    <name evidence="3" type="ORF">ADL29_18520</name>
</gene>
<dbReference type="PROSITE" id="PS51257">
    <property type="entry name" value="PROKAR_LIPOPROTEIN"/>
    <property type="match status" value="1"/>
</dbReference>
<proteinExistence type="predicted"/>
<feature type="signal peptide" evidence="2">
    <location>
        <begin position="1"/>
        <end position="27"/>
    </location>
</feature>
<dbReference type="AlphaFoldDB" id="A0A0N0GZ82"/>